<evidence type="ECO:0000313" key="1">
    <source>
        <dbReference type="EMBL" id="MBX51646.1"/>
    </source>
</evidence>
<proteinExistence type="predicted"/>
<name>A0A2P2PA55_RHIMU</name>
<protein>
    <submittedName>
        <fullName evidence="1">Uncharacterized protein</fullName>
    </submittedName>
</protein>
<dbReference type="EMBL" id="GGEC01071162">
    <property type="protein sequence ID" value="MBX51646.1"/>
    <property type="molecule type" value="Transcribed_RNA"/>
</dbReference>
<organism evidence="1">
    <name type="scientific">Rhizophora mucronata</name>
    <name type="common">Asiatic mangrove</name>
    <dbReference type="NCBI Taxonomy" id="61149"/>
    <lineage>
        <taxon>Eukaryota</taxon>
        <taxon>Viridiplantae</taxon>
        <taxon>Streptophyta</taxon>
        <taxon>Embryophyta</taxon>
        <taxon>Tracheophyta</taxon>
        <taxon>Spermatophyta</taxon>
        <taxon>Magnoliopsida</taxon>
        <taxon>eudicotyledons</taxon>
        <taxon>Gunneridae</taxon>
        <taxon>Pentapetalae</taxon>
        <taxon>rosids</taxon>
        <taxon>fabids</taxon>
        <taxon>Malpighiales</taxon>
        <taxon>Rhizophoraceae</taxon>
        <taxon>Rhizophora</taxon>
    </lineage>
</organism>
<reference evidence="1" key="1">
    <citation type="submission" date="2018-02" db="EMBL/GenBank/DDBJ databases">
        <title>Rhizophora mucronata_Transcriptome.</title>
        <authorList>
            <person name="Meera S.P."/>
            <person name="Sreeshan A."/>
            <person name="Augustine A."/>
        </authorList>
    </citation>
    <scope>NUCLEOTIDE SEQUENCE</scope>
    <source>
        <tissue evidence="1">Leaf</tissue>
    </source>
</reference>
<accession>A0A2P2PA55</accession>
<sequence length="14" mass="1520">MGGLKLKRSNVTLC</sequence>